<keyword evidence="1" id="KW-0472">Membrane</keyword>
<evidence type="ECO:0000313" key="2">
    <source>
        <dbReference type="EMBL" id="CCC81511.1"/>
    </source>
</evidence>
<name>G4RPL6_THETK</name>
<keyword evidence="3" id="KW-1185">Reference proteome</keyword>
<accession>G4RPL6</accession>
<sequence>MREWLMLALVGALAAYSLIVFVTYIIFVAKTPGCGKRILQCIKKDEIVVILILILIQALILFSLLFIS</sequence>
<feature type="transmembrane region" description="Helical" evidence="1">
    <location>
        <begin position="47"/>
        <end position="67"/>
    </location>
</feature>
<dbReference type="HOGENOM" id="CLU_2784326_0_0_2"/>
<evidence type="ECO:0000256" key="1">
    <source>
        <dbReference type="SAM" id="Phobius"/>
    </source>
</evidence>
<reference evidence="2 3" key="1">
    <citation type="journal article" date="2011" name="PLoS ONE">
        <title>The complete genome sequence of Thermoproteus tenax: a physiologically versatile member of the Crenarchaeota.</title>
        <authorList>
            <person name="Siebers B."/>
            <person name="Zaparty M."/>
            <person name="Raddatz G."/>
            <person name="Tjaden B."/>
            <person name="Albers S.V."/>
            <person name="Bell S.D."/>
            <person name="Blombach F."/>
            <person name="Kletzin A."/>
            <person name="Kyrpides N."/>
            <person name="Lanz C."/>
            <person name="Plagens A."/>
            <person name="Rampp M."/>
            <person name="Rosinus A."/>
            <person name="von Jan M."/>
            <person name="Makarova K.S."/>
            <person name="Klenk H.P."/>
            <person name="Schuster S.C."/>
            <person name="Hensel R."/>
        </authorList>
    </citation>
    <scope>NUCLEOTIDE SEQUENCE [LARGE SCALE GENOMIC DNA]</scope>
    <source>
        <strain evidence="3">ATCC 35583 / DSM 2078 / JCM 9277 / NBRC 100435 / Kra 1</strain>
    </source>
</reference>
<dbReference type="eggNOG" id="arCOG11355">
    <property type="taxonomic scope" value="Archaea"/>
</dbReference>
<protein>
    <submittedName>
        <fullName evidence="2">Uncharacterized protein</fullName>
    </submittedName>
</protein>
<dbReference type="AlphaFoldDB" id="G4RPL6"/>
<evidence type="ECO:0000313" key="3">
    <source>
        <dbReference type="Proteomes" id="UP000002654"/>
    </source>
</evidence>
<gene>
    <name evidence="2" type="ordered locus">TTX_0856</name>
</gene>
<dbReference type="PATRIC" id="fig|768679.9.peg.865"/>
<organism evidence="2 3">
    <name type="scientific">Thermoproteus tenax (strain ATCC 35583 / DSM 2078 / JCM 9277 / NBRC 100435 / Kra 1)</name>
    <dbReference type="NCBI Taxonomy" id="768679"/>
    <lineage>
        <taxon>Archaea</taxon>
        <taxon>Thermoproteota</taxon>
        <taxon>Thermoprotei</taxon>
        <taxon>Thermoproteales</taxon>
        <taxon>Thermoproteaceae</taxon>
        <taxon>Thermoproteus</taxon>
    </lineage>
</organism>
<dbReference type="PaxDb" id="768679-TTX_0856"/>
<dbReference type="KEGG" id="ttn:TTX_0856"/>
<dbReference type="Proteomes" id="UP000002654">
    <property type="component" value="Chromosome"/>
</dbReference>
<feature type="transmembrane region" description="Helical" evidence="1">
    <location>
        <begin position="6"/>
        <end position="27"/>
    </location>
</feature>
<dbReference type="EMBL" id="FN869859">
    <property type="protein sequence ID" value="CCC81511.1"/>
    <property type="molecule type" value="Genomic_DNA"/>
</dbReference>
<proteinExistence type="predicted"/>
<keyword evidence="1" id="KW-1133">Transmembrane helix</keyword>
<keyword evidence="1" id="KW-0812">Transmembrane</keyword>